<proteinExistence type="predicted"/>
<dbReference type="KEGG" id="shv:AAT16_00620"/>
<accession>A0A0F7HHX2</accession>
<reference evidence="1 3" key="1">
    <citation type="journal article" date="2015" name="Int. J. Syst. Evol. Microbiol.">
        <title>Complete genome sequence of Salinicoccus halodurans H3B36, isolated from the Qaidam Basin in China.</title>
        <authorList>
            <person name="Jiang K."/>
            <person name="Xue Y."/>
            <person name="Ma Y."/>
        </authorList>
    </citation>
    <scope>NUCLEOTIDE SEQUENCE [LARGE SCALE GENOMIC DNA]</scope>
    <source>
        <strain evidence="1 3">H3B36</strain>
    </source>
</reference>
<reference evidence="2 4" key="3">
    <citation type="submission" date="2016-10" db="EMBL/GenBank/DDBJ databases">
        <authorList>
            <person name="Varghese N."/>
            <person name="Submissions S."/>
        </authorList>
    </citation>
    <scope>NUCLEOTIDE SEQUENCE [LARGE SCALE GENOMIC DNA]</scope>
    <source>
        <strain evidence="2 4">CGMCC 1.6501</strain>
    </source>
</reference>
<evidence type="ECO:0000313" key="2">
    <source>
        <dbReference type="EMBL" id="SFK75132.1"/>
    </source>
</evidence>
<dbReference type="EMBL" id="CP011366">
    <property type="protein sequence ID" value="AKG72853.1"/>
    <property type="molecule type" value="Genomic_DNA"/>
</dbReference>
<dbReference type="RefSeq" id="WP_046789049.1">
    <property type="nucleotide sequence ID" value="NZ_CP011366.1"/>
</dbReference>
<evidence type="ECO:0000313" key="4">
    <source>
        <dbReference type="Proteomes" id="UP000183090"/>
    </source>
</evidence>
<evidence type="ECO:0000313" key="1">
    <source>
        <dbReference type="EMBL" id="AKG72853.1"/>
    </source>
</evidence>
<dbReference type="OrthoDB" id="2418141at2"/>
<dbReference type="Gene3D" id="2.20.28.30">
    <property type="entry name" value="RNA polymerase ii, chain L"/>
    <property type="match status" value="1"/>
</dbReference>
<keyword evidence="3" id="KW-1185">Reference proteome</keyword>
<dbReference type="Proteomes" id="UP000034029">
    <property type="component" value="Chromosome"/>
</dbReference>
<reference evidence="3" key="2">
    <citation type="submission" date="2015-04" db="EMBL/GenBank/DDBJ databases">
        <title>Complete genome sequence of Salinicoccus halodurans strain H3B36, isolated from the Qaidam basin of China.</title>
        <authorList>
            <person name="Ma Y."/>
            <person name="Jiang K."/>
            <person name="Xue Y."/>
        </authorList>
    </citation>
    <scope>NUCLEOTIDE SEQUENCE [LARGE SCALE GENOMIC DNA]</scope>
    <source>
        <strain evidence="3">H3B36</strain>
    </source>
</reference>
<sequence>MAKCTNCGSEWTFKDKMKKSAAFSQAMSCPYCGADQFFSEIQKEKRLDYFYNDSGLLYSNFF</sequence>
<protein>
    <submittedName>
        <fullName evidence="2">Cxxc_20_cxxc protein</fullName>
    </submittedName>
</protein>
<dbReference type="AlphaFoldDB" id="A0A0F7HHX2"/>
<organism evidence="2 4">
    <name type="scientific">Salinicoccus halodurans</name>
    <dbReference type="NCBI Taxonomy" id="407035"/>
    <lineage>
        <taxon>Bacteria</taxon>
        <taxon>Bacillati</taxon>
        <taxon>Bacillota</taxon>
        <taxon>Bacilli</taxon>
        <taxon>Bacillales</taxon>
        <taxon>Staphylococcaceae</taxon>
        <taxon>Salinicoccus</taxon>
    </lineage>
</organism>
<evidence type="ECO:0000313" key="3">
    <source>
        <dbReference type="Proteomes" id="UP000034029"/>
    </source>
</evidence>
<dbReference type="Proteomes" id="UP000183090">
    <property type="component" value="Unassembled WGS sequence"/>
</dbReference>
<dbReference type="EMBL" id="FOTB01000003">
    <property type="protein sequence ID" value="SFK75132.1"/>
    <property type="molecule type" value="Genomic_DNA"/>
</dbReference>
<gene>
    <name evidence="1" type="ORF">AAT16_00620</name>
    <name evidence="2" type="ORF">SAMN05216235_1490</name>
</gene>
<name>A0A0F7HHX2_9STAP</name>